<evidence type="ECO:0000256" key="2">
    <source>
        <dbReference type="ARBA" id="ARBA00022801"/>
    </source>
</evidence>
<dbReference type="Pfam" id="PF08797">
    <property type="entry name" value="HIRAN"/>
    <property type="match status" value="1"/>
</dbReference>
<keyword evidence="2" id="KW-0378">Hydrolase</keyword>
<feature type="domain" description="HIRAN" evidence="3">
    <location>
        <begin position="6"/>
        <end position="106"/>
    </location>
</feature>
<evidence type="ECO:0000259" key="3">
    <source>
        <dbReference type="SMART" id="SM00910"/>
    </source>
</evidence>
<comment type="caution">
    <text evidence="4">The sequence shown here is derived from an EMBL/GenBank/DDBJ whole genome shotgun (WGS) entry which is preliminary data.</text>
</comment>
<gene>
    <name evidence="4" type="ORF">VXJ25_02725</name>
</gene>
<proteinExistence type="predicted"/>
<keyword evidence="1" id="KW-0479">Metal-binding</keyword>
<protein>
    <submittedName>
        <fullName evidence="4">HIRAN domain-containing protein</fullName>
    </submittedName>
</protein>
<evidence type="ECO:0000256" key="1">
    <source>
        <dbReference type="ARBA" id="ARBA00022723"/>
    </source>
</evidence>
<dbReference type="SMART" id="SM00910">
    <property type="entry name" value="HIRAN"/>
    <property type="match status" value="1"/>
</dbReference>
<accession>A0ABU7R8J4</accession>
<reference evidence="4 5" key="1">
    <citation type="submission" date="2024-01" db="EMBL/GenBank/DDBJ databases">
        <title>Description of Olsenella sp. nov., isolated from pig feces.</title>
        <authorList>
            <person name="Chang Y.-H."/>
        </authorList>
    </citation>
    <scope>NUCLEOTIDE SEQUENCE [LARGE SCALE GENOMIC DNA]</scope>
    <source>
        <strain evidence="4 5">YH-ols2223</strain>
    </source>
</reference>
<dbReference type="RefSeq" id="WP_330957681.1">
    <property type="nucleotide sequence ID" value="NZ_JAZGJQ010000002.1"/>
</dbReference>
<dbReference type="EMBL" id="JAZGJQ010000002">
    <property type="protein sequence ID" value="MEE6146915.1"/>
    <property type="molecule type" value="Genomic_DNA"/>
</dbReference>
<sequence>MFEPSRHVSTFFVAGFQHHDGALVFDKLKVGTQLELAAERDNPYDSNAMALSLDGVMIGYVPKSENALLSVLDYYGHEGVFEVRVLQVDPEADPWEQVRVGLYVRDAR</sequence>
<dbReference type="Proteomes" id="UP001332931">
    <property type="component" value="Unassembled WGS sequence"/>
</dbReference>
<evidence type="ECO:0000313" key="4">
    <source>
        <dbReference type="EMBL" id="MEE6146915.1"/>
    </source>
</evidence>
<dbReference type="InterPro" id="IPR014905">
    <property type="entry name" value="HIRAN"/>
</dbReference>
<organism evidence="4 5">
    <name type="scientific">Olsenella absiana</name>
    <dbReference type="NCBI Taxonomy" id="3115222"/>
    <lineage>
        <taxon>Bacteria</taxon>
        <taxon>Bacillati</taxon>
        <taxon>Actinomycetota</taxon>
        <taxon>Coriobacteriia</taxon>
        <taxon>Coriobacteriales</taxon>
        <taxon>Atopobiaceae</taxon>
        <taxon>Olsenella</taxon>
    </lineage>
</organism>
<keyword evidence="5" id="KW-1185">Reference proteome</keyword>
<dbReference type="Gene3D" id="3.30.70.2330">
    <property type="match status" value="1"/>
</dbReference>
<evidence type="ECO:0000313" key="5">
    <source>
        <dbReference type="Proteomes" id="UP001332931"/>
    </source>
</evidence>
<name>A0ABU7R8J4_9ACTN</name>